<proteinExistence type="predicted"/>
<organism evidence="5 6">
    <name type="scientific">Chloropicon roscoffensis</name>
    <dbReference type="NCBI Taxonomy" id="1461544"/>
    <lineage>
        <taxon>Eukaryota</taxon>
        <taxon>Viridiplantae</taxon>
        <taxon>Chlorophyta</taxon>
        <taxon>Chloropicophyceae</taxon>
        <taxon>Chloropicales</taxon>
        <taxon>Chloropicaceae</taxon>
        <taxon>Chloropicon</taxon>
    </lineage>
</organism>
<evidence type="ECO:0000259" key="4">
    <source>
        <dbReference type="Pfam" id="PF01471"/>
    </source>
</evidence>
<keyword evidence="3" id="KW-0472">Membrane</keyword>
<name>A0AAX4P594_9CHLO</name>
<feature type="compositionally biased region" description="Low complexity" evidence="2">
    <location>
        <begin position="35"/>
        <end position="81"/>
    </location>
</feature>
<evidence type="ECO:0000256" key="3">
    <source>
        <dbReference type="SAM" id="Phobius"/>
    </source>
</evidence>
<accession>A0AAX4P594</accession>
<dbReference type="SUPFAM" id="SSF47090">
    <property type="entry name" value="PGBD-like"/>
    <property type="match status" value="1"/>
</dbReference>
<feature type="domain" description="Peptidoglycan binding-like" evidence="4">
    <location>
        <begin position="116"/>
        <end position="167"/>
    </location>
</feature>
<dbReference type="EMBL" id="CP151504">
    <property type="protein sequence ID" value="WZN61218.1"/>
    <property type="molecule type" value="Genomic_DNA"/>
</dbReference>
<feature type="compositionally biased region" description="Basic and acidic residues" evidence="2">
    <location>
        <begin position="105"/>
        <end position="116"/>
    </location>
</feature>
<dbReference type="InterPro" id="IPR036365">
    <property type="entry name" value="PGBD-like_sf"/>
</dbReference>
<evidence type="ECO:0000313" key="6">
    <source>
        <dbReference type="Proteomes" id="UP001472866"/>
    </source>
</evidence>
<feature type="transmembrane region" description="Helical" evidence="3">
    <location>
        <begin position="195"/>
        <end position="216"/>
    </location>
</feature>
<feature type="region of interest" description="Disordered" evidence="2">
    <location>
        <begin position="243"/>
        <end position="262"/>
    </location>
</feature>
<reference evidence="5 6" key="1">
    <citation type="submission" date="2024-03" db="EMBL/GenBank/DDBJ databases">
        <title>Complete genome sequence of the green alga Chloropicon roscoffensis RCC1871.</title>
        <authorList>
            <person name="Lemieux C."/>
            <person name="Pombert J.-F."/>
            <person name="Otis C."/>
            <person name="Turmel M."/>
        </authorList>
    </citation>
    <scope>NUCLEOTIDE SEQUENCE [LARGE SCALE GENOMIC DNA]</scope>
    <source>
        <strain evidence="5 6">RCC1871</strain>
    </source>
</reference>
<dbReference type="InterPro" id="IPR036366">
    <property type="entry name" value="PGBDSf"/>
</dbReference>
<dbReference type="Pfam" id="PF01471">
    <property type="entry name" value="PG_binding_1"/>
    <property type="match status" value="1"/>
</dbReference>
<dbReference type="Gene3D" id="1.10.101.10">
    <property type="entry name" value="PGBD-like superfamily/PGBD"/>
    <property type="match status" value="1"/>
</dbReference>
<evidence type="ECO:0000256" key="2">
    <source>
        <dbReference type="SAM" id="MobiDB-lite"/>
    </source>
</evidence>
<evidence type="ECO:0000313" key="5">
    <source>
        <dbReference type="EMBL" id="WZN61218.1"/>
    </source>
</evidence>
<dbReference type="AlphaFoldDB" id="A0AAX4P594"/>
<protein>
    <submittedName>
        <fullName evidence="5">PG_binding_1 domain-containing protein</fullName>
    </submittedName>
</protein>
<feature type="coiled-coil region" evidence="1">
    <location>
        <begin position="267"/>
        <end position="322"/>
    </location>
</feature>
<keyword evidence="3" id="KW-1133">Transmembrane helix</keyword>
<dbReference type="Proteomes" id="UP001472866">
    <property type="component" value="Chromosome 04"/>
</dbReference>
<dbReference type="InterPro" id="IPR002477">
    <property type="entry name" value="Peptidoglycan-bd-like"/>
</dbReference>
<evidence type="ECO:0000256" key="1">
    <source>
        <dbReference type="SAM" id="Coils"/>
    </source>
</evidence>
<feature type="region of interest" description="Disordered" evidence="2">
    <location>
        <begin position="31"/>
        <end position="116"/>
    </location>
</feature>
<keyword evidence="6" id="KW-1185">Reference proteome</keyword>
<keyword evidence="3" id="KW-0812">Transmembrane</keyword>
<sequence length="322" mass="34012">MIARAGPRVPRGRGGMRLDVACRTAFERRIEAKRGQGQQGQQASTSASATTKTVASGTGKGGAAAAKQGAKQGNNVGAKALSLEKKKKEAQAAPKPRSQPAGRRQRFDRDFGFGEQGPHVEKLQRQLLSEGLLTRDSVTGYFGKDTKEALIEWQKKNQVLPSGYLGPVSRSVMNKQGFGTRAKAAMVGLAGPASFLLAATGAVGAGFAVAVAVAAVKKRYGGAIAAAVGSLVAGDSSAQADFEEPSSISVQAPPPSEGGAGAEYSRRVQLRREIASLQNSLGQSEQQVNLLRRELRREKERADRAEALYLELQAKMAGLRRK</sequence>
<gene>
    <name evidence="5" type="ORF">HKI87_04g27530</name>
</gene>
<keyword evidence="1" id="KW-0175">Coiled coil</keyword>